<dbReference type="EMBL" id="JBHRSK010000014">
    <property type="protein sequence ID" value="MFC2969623.1"/>
    <property type="molecule type" value="Genomic_DNA"/>
</dbReference>
<keyword evidence="2" id="KW-1185">Reference proteome</keyword>
<dbReference type="Gene3D" id="1.10.645.10">
    <property type="entry name" value="Cytochrome-c3 Hydrogenase, chain B"/>
    <property type="match status" value="1"/>
</dbReference>
<reference evidence="2" key="1">
    <citation type="journal article" date="2019" name="Int. J. Syst. Evol. Microbiol.">
        <title>The Global Catalogue of Microorganisms (GCM) 10K type strain sequencing project: providing services to taxonomists for standard genome sequencing and annotation.</title>
        <authorList>
            <consortium name="The Broad Institute Genomics Platform"/>
            <consortium name="The Broad Institute Genome Sequencing Center for Infectious Disease"/>
            <person name="Wu L."/>
            <person name="Ma J."/>
        </authorList>
    </citation>
    <scope>NUCLEOTIDE SEQUENCE [LARGE SCALE GENOMIC DNA]</scope>
    <source>
        <strain evidence="2">KCTC 62192</strain>
    </source>
</reference>
<organism evidence="1 2">
    <name type="scientific">Acidimangrovimonas pyrenivorans</name>
    <dbReference type="NCBI Taxonomy" id="2030798"/>
    <lineage>
        <taxon>Bacteria</taxon>
        <taxon>Pseudomonadati</taxon>
        <taxon>Pseudomonadota</taxon>
        <taxon>Alphaproteobacteria</taxon>
        <taxon>Rhodobacterales</taxon>
        <taxon>Paracoccaceae</taxon>
        <taxon>Acidimangrovimonas</taxon>
    </lineage>
</organism>
<accession>A0ABV7AJP3</accession>
<dbReference type="Proteomes" id="UP001595443">
    <property type="component" value="Unassembled WGS sequence"/>
</dbReference>
<protein>
    <submittedName>
        <fullName evidence="1">Hydrogenase expression/formation protein HupK</fullName>
    </submittedName>
</protein>
<comment type="caution">
    <text evidence="1">The sequence shown here is derived from an EMBL/GenBank/DDBJ whole genome shotgun (WGS) entry which is preliminary data.</text>
</comment>
<name>A0ABV7AJP3_9RHOB</name>
<sequence length="300" mass="31493">MEQGVIIALAQRDGHLAATVTGRSALPVERLILGRPVAEAAETLPRLFNLCRAAQEAAARLALELPPLETTPETLRGEILREHLRRLLFAWPRRLDLPARPLPRKGDEAVALFGPSGRCPATPDDFAAWRAEGQGTAPLLSAIAEAFAPGEAGTDLPATTPETAFAGSPQENATAGRHPGQPLLTALAASHGKGPLWRAAARLVDAEACLTGPLPAPRRLADGTAVTPAARGLYAIRAQAENGRVTHFQRVTPTDHLLAPGGALQASLASLPAAKAHLAPLVVDILDPCLPYELREVADA</sequence>
<evidence type="ECO:0000313" key="1">
    <source>
        <dbReference type="EMBL" id="MFC2969623.1"/>
    </source>
</evidence>
<dbReference type="InterPro" id="IPR029014">
    <property type="entry name" value="NiFe-Hase_large"/>
</dbReference>
<dbReference type="RefSeq" id="WP_377834385.1">
    <property type="nucleotide sequence ID" value="NZ_JBHRSK010000014.1"/>
</dbReference>
<proteinExistence type="predicted"/>
<evidence type="ECO:0000313" key="2">
    <source>
        <dbReference type="Proteomes" id="UP001595443"/>
    </source>
</evidence>
<gene>
    <name evidence="1" type="ORF">ACFOES_16095</name>
</gene>
<dbReference type="SUPFAM" id="SSF56762">
    <property type="entry name" value="HydB/Nqo4-like"/>
    <property type="match status" value="1"/>
</dbReference>